<evidence type="ECO:0000313" key="1">
    <source>
        <dbReference type="EMBL" id="GAA0152485.1"/>
    </source>
</evidence>
<dbReference type="GO" id="GO:0008270">
    <property type="term" value="F:zinc ion binding"/>
    <property type="evidence" value="ECO:0007669"/>
    <property type="project" value="InterPro"/>
</dbReference>
<dbReference type="InterPro" id="IPR036875">
    <property type="entry name" value="Znf_CCHC_sf"/>
</dbReference>
<evidence type="ECO:0008006" key="3">
    <source>
        <dbReference type="Google" id="ProtNLM"/>
    </source>
</evidence>
<accession>A0AAV3PLD5</accession>
<comment type="caution">
    <text evidence="1">The sequence shown here is derived from an EMBL/GenBank/DDBJ whole genome shotgun (WGS) entry which is preliminary data.</text>
</comment>
<protein>
    <recommendedName>
        <fullName evidence="3">Polyprotein</fullName>
    </recommendedName>
</protein>
<dbReference type="SUPFAM" id="SSF57756">
    <property type="entry name" value="Retrovirus zinc finger-like domains"/>
    <property type="match status" value="1"/>
</dbReference>
<dbReference type="Proteomes" id="UP001454036">
    <property type="component" value="Unassembled WGS sequence"/>
</dbReference>
<dbReference type="GO" id="GO:0003676">
    <property type="term" value="F:nucleic acid binding"/>
    <property type="evidence" value="ECO:0007669"/>
    <property type="project" value="InterPro"/>
</dbReference>
<evidence type="ECO:0000313" key="2">
    <source>
        <dbReference type="Proteomes" id="UP001454036"/>
    </source>
</evidence>
<gene>
    <name evidence="1" type="ORF">LIER_10957</name>
</gene>
<keyword evidence="2" id="KW-1185">Reference proteome</keyword>
<dbReference type="AlphaFoldDB" id="A0AAV3PLD5"/>
<organism evidence="1 2">
    <name type="scientific">Lithospermum erythrorhizon</name>
    <name type="common">Purple gromwell</name>
    <name type="synonym">Lithospermum officinale var. erythrorhizon</name>
    <dbReference type="NCBI Taxonomy" id="34254"/>
    <lineage>
        <taxon>Eukaryota</taxon>
        <taxon>Viridiplantae</taxon>
        <taxon>Streptophyta</taxon>
        <taxon>Embryophyta</taxon>
        <taxon>Tracheophyta</taxon>
        <taxon>Spermatophyta</taxon>
        <taxon>Magnoliopsida</taxon>
        <taxon>eudicotyledons</taxon>
        <taxon>Gunneridae</taxon>
        <taxon>Pentapetalae</taxon>
        <taxon>asterids</taxon>
        <taxon>lamiids</taxon>
        <taxon>Boraginales</taxon>
        <taxon>Boraginaceae</taxon>
        <taxon>Boraginoideae</taxon>
        <taxon>Lithospermeae</taxon>
        <taxon>Lithospermum</taxon>
    </lineage>
</organism>
<proteinExistence type="predicted"/>
<dbReference type="EMBL" id="BAABME010001991">
    <property type="protein sequence ID" value="GAA0152485.1"/>
    <property type="molecule type" value="Genomic_DNA"/>
</dbReference>
<sequence>MKDSVVVEKILRTLADQYTYVVVSIEESHNIEEMDMDELQSTLQLHEQKFNRSSQIDSDQVLQVEDRYNAEKIFRGRGNFRGKGRGRGRLHPFNKSTVEWYKCHNLGHFQYECPKWNKEANYVAKLDEEDELVLMAAVGDEEFTLKKWYIDFG</sequence>
<reference evidence="1 2" key="1">
    <citation type="submission" date="2024-01" db="EMBL/GenBank/DDBJ databases">
        <title>The complete chloroplast genome sequence of Lithospermum erythrorhizon: insights into the phylogenetic relationship among Boraginaceae species and the maternal lineages of purple gromwells.</title>
        <authorList>
            <person name="Okada T."/>
            <person name="Watanabe K."/>
        </authorList>
    </citation>
    <scope>NUCLEOTIDE SEQUENCE [LARGE SCALE GENOMIC DNA]</scope>
</reference>
<name>A0AAV3PLD5_LITER</name>